<dbReference type="InterPro" id="IPR016181">
    <property type="entry name" value="Acyl_CoA_acyltransferase"/>
</dbReference>
<dbReference type="AlphaFoldDB" id="A0A2W5NIJ5"/>
<dbReference type="PANTHER" id="PTHR47017:SF1">
    <property type="entry name" value="ACYL-COA"/>
    <property type="match status" value="1"/>
</dbReference>
<comment type="caution">
    <text evidence="1">The sequence shown here is derived from an EMBL/GenBank/DDBJ whole genome shotgun (WGS) entry which is preliminary data.</text>
</comment>
<sequence length="395" mass="44378">MDERCAIEITSLGSLAEISAEDWDRCAAPGPGRPEDPFTTHRFLAALEESKSVGPGTGWTPCHLVARAEGAIIAVMPLYAKSHSQGEYIFDHNWAHAFENAGGRYYPKLQGAVPFTPATGRRFLTLPGQEETGRAALIEGAIRLAKANRLSSLHITFCSDDEAIWGESIGLMRRSSQQFHWENRGYADFDAFLADLSSRKRKTIRKERERAQDFGGEIVALTGAAIEPEHWNAFWRFYQDTGARKWGSPYLTRAFFERAQETLRDDILLVLARRNGRWVAGALNFIGRDTLFGRYWGCVEDHPFLHFELCYYQAIDAAIARGLARVEAGAQGEHKLARGYLPSQTHSLHWIADPGFARAVAQYLEAEARAIDREIEVLTAYGPFRRDAAEPEERD</sequence>
<dbReference type="Gene3D" id="3.40.630.30">
    <property type="match status" value="1"/>
</dbReference>
<dbReference type="GO" id="GO:0016740">
    <property type="term" value="F:transferase activity"/>
    <property type="evidence" value="ECO:0007669"/>
    <property type="project" value="UniProtKB-KW"/>
</dbReference>
<dbReference type="InterPro" id="IPR007434">
    <property type="entry name" value="FemAB-like"/>
</dbReference>
<dbReference type="EMBL" id="QFPW01000001">
    <property type="protein sequence ID" value="PZQ52298.1"/>
    <property type="molecule type" value="Genomic_DNA"/>
</dbReference>
<accession>A0A2W5NIJ5</accession>
<dbReference type="Proteomes" id="UP000249185">
    <property type="component" value="Unassembled WGS sequence"/>
</dbReference>
<protein>
    <submittedName>
        <fullName evidence="1">GNAT family N-acetyltransferase</fullName>
    </submittedName>
</protein>
<reference evidence="1 2" key="1">
    <citation type="submission" date="2017-08" db="EMBL/GenBank/DDBJ databases">
        <title>Infants hospitalized years apart are colonized by the same room-sourced microbial strains.</title>
        <authorList>
            <person name="Brooks B."/>
            <person name="Olm M.R."/>
            <person name="Firek B.A."/>
            <person name="Baker R."/>
            <person name="Thomas B.C."/>
            <person name="Morowitz M.J."/>
            <person name="Banfield J.F."/>
        </authorList>
    </citation>
    <scope>NUCLEOTIDE SEQUENCE [LARGE SCALE GENOMIC DNA]</scope>
    <source>
        <strain evidence="1">S2_005_002_R2_34</strain>
    </source>
</reference>
<dbReference type="Pfam" id="PF04339">
    <property type="entry name" value="FemAB_like"/>
    <property type="match status" value="1"/>
</dbReference>
<dbReference type="PANTHER" id="PTHR47017">
    <property type="entry name" value="ACYL-COA"/>
    <property type="match status" value="1"/>
</dbReference>
<evidence type="ECO:0000313" key="1">
    <source>
        <dbReference type="EMBL" id="PZQ52298.1"/>
    </source>
</evidence>
<dbReference type="SUPFAM" id="SSF55729">
    <property type="entry name" value="Acyl-CoA N-acyltransferases (Nat)"/>
    <property type="match status" value="1"/>
</dbReference>
<name>A0A2W5NIJ5_RHOSU</name>
<gene>
    <name evidence="1" type="ORF">DI556_01160</name>
</gene>
<evidence type="ECO:0000313" key="2">
    <source>
        <dbReference type="Proteomes" id="UP000249185"/>
    </source>
</evidence>
<keyword evidence="1" id="KW-0808">Transferase</keyword>
<organism evidence="1 2">
    <name type="scientific">Rhodovulum sulfidophilum</name>
    <name type="common">Rhodobacter sulfidophilus</name>
    <dbReference type="NCBI Taxonomy" id="35806"/>
    <lineage>
        <taxon>Bacteria</taxon>
        <taxon>Pseudomonadati</taxon>
        <taxon>Pseudomonadota</taxon>
        <taxon>Alphaproteobacteria</taxon>
        <taxon>Rhodobacterales</taxon>
        <taxon>Paracoccaceae</taxon>
        <taxon>Rhodovulum</taxon>
    </lineage>
</organism>
<proteinExistence type="predicted"/>